<dbReference type="Gene3D" id="1.10.10.10">
    <property type="entry name" value="Winged helix-like DNA-binding domain superfamily/Winged helix DNA-binding domain"/>
    <property type="match status" value="1"/>
</dbReference>
<gene>
    <name evidence="2" type="ORF">D7U36_05350</name>
</gene>
<organism evidence="2 3">
    <name type="scientific">Propionibacterium australiense</name>
    <dbReference type="NCBI Taxonomy" id="119981"/>
    <lineage>
        <taxon>Bacteria</taxon>
        <taxon>Bacillati</taxon>
        <taxon>Actinomycetota</taxon>
        <taxon>Actinomycetes</taxon>
        <taxon>Propionibacteriales</taxon>
        <taxon>Propionibacteriaceae</taxon>
        <taxon>Propionibacterium</taxon>
    </lineage>
</organism>
<proteinExistence type="predicted"/>
<dbReference type="RefSeq" id="WP_121588076.1">
    <property type="nucleotide sequence ID" value="NZ_RCIW01000007.1"/>
</dbReference>
<dbReference type="SUPFAM" id="SSF46785">
    <property type="entry name" value="Winged helix' DNA-binding domain"/>
    <property type="match status" value="1"/>
</dbReference>
<reference evidence="2 3" key="1">
    <citation type="submission" date="2018-10" db="EMBL/GenBank/DDBJ databases">
        <title>Propionibacterium australiense Genome Sequencing and Assembly.</title>
        <authorList>
            <person name="Bernier A.-M."/>
            <person name="Bernard K."/>
        </authorList>
    </citation>
    <scope>NUCLEOTIDE SEQUENCE [LARGE SCALE GENOMIC DNA]</scope>
    <source>
        <strain evidence="2 3">NML98A078</strain>
    </source>
</reference>
<feature type="domain" description="HTH marR-type" evidence="1">
    <location>
        <begin position="1"/>
        <end position="127"/>
    </location>
</feature>
<dbReference type="SMART" id="SM00347">
    <property type="entry name" value="HTH_MARR"/>
    <property type="match status" value="1"/>
</dbReference>
<accession>A0A8B3FSC3</accession>
<evidence type="ECO:0000259" key="1">
    <source>
        <dbReference type="PROSITE" id="PS50995"/>
    </source>
</evidence>
<name>A0A8B3FSC3_9ACTN</name>
<dbReference type="GO" id="GO:0003700">
    <property type="term" value="F:DNA-binding transcription factor activity"/>
    <property type="evidence" value="ECO:0007669"/>
    <property type="project" value="InterPro"/>
</dbReference>
<evidence type="ECO:0000313" key="2">
    <source>
        <dbReference type="EMBL" id="RLP10717.1"/>
    </source>
</evidence>
<dbReference type="PROSITE" id="PS50995">
    <property type="entry name" value="HTH_MARR_2"/>
    <property type="match status" value="1"/>
</dbReference>
<comment type="caution">
    <text evidence="2">The sequence shown here is derived from an EMBL/GenBank/DDBJ whole genome shotgun (WGS) entry which is preliminary data.</text>
</comment>
<dbReference type="Pfam" id="PF12802">
    <property type="entry name" value="MarR_2"/>
    <property type="match status" value="1"/>
</dbReference>
<sequence>MGRQDKLFAALYRQAASAFGVSECAMWVLYFIRGAEEPITQQELIELMMFPKQTINSAVSTLARRGYVALEPIPGTRNRKNVLLTPAGDAFASSTVERLLTAEERAVAVMGFEKAARYVALRDEFLEALQEEFTREGVLDHDA</sequence>
<dbReference type="OrthoDB" id="3231996at2"/>
<protein>
    <submittedName>
        <fullName evidence="2">MarR family transcriptional regulator</fullName>
    </submittedName>
</protein>
<dbReference type="InterPro" id="IPR036390">
    <property type="entry name" value="WH_DNA-bd_sf"/>
</dbReference>
<dbReference type="EMBL" id="RCIW01000007">
    <property type="protein sequence ID" value="RLP10717.1"/>
    <property type="molecule type" value="Genomic_DNA"/>
</dbReference>
<dbReference type="Proteomes" id="UP000279336">
    <property type="component" value="Unassembled WGS sequence"/>
</dbReference>
<dbReference type="InterPro" id="IPR036388">
    <property type="entry name" value="WH-like_DNA-bd_sf"/>
</dbReference>
<dbReference type="InterPro" id="IPR000835">
    <property type="entry name" value="HTH_MarR-typ"/>
</dbReference>
<evidence type="ECO:0000313" key="3">
    <source>
        <dbReference type="Proteomes" id="UP000279336"/>
    </source>
</evidence>
<dbReference type="AlphaFoldDB" id="A0A8B3FSC3"/>